<dbReference type="STRING" id="205130.ENSMAMP00000019819"/>
<feature type="compositionally biased region" description="Basic and acidic residues" evidence="1">
    <location>
        <begin position="51"/>
        <end position="80"/>
    </location>
</feature>
<dbReference type="InterPro" id="IPR029526">
    <property type="entry name" value="PGBD"/>
</dbReference>
<feature type="region of interest" description="Disordered" evidence="1">
    <location>
        <begin position="218"/>
        <end position="301"/>
    </location>
</feature>
<dbReference type="Proteomes" id="UP000261640">
    <property type="component" value="Unplaced"/>
</dbReference>
<keyword evidence="4" id="KW-1185">Reference proteome</keyword>
<proteinExistence type="predicted"/>
<organism evidence="3 4">
    <name type="scientific">Mastacembelus armatus</name>
    <name type="common">zig-zag eel</name>
    <dbReference type="NCBI Taxonomy" id="205130"/>
    <lineage>
        <taxon>Eukaryota</taxon>
        <taxon>Metazoa</taxon>
        <taxon>Chordata</taxon>
        <taxon>Craniata</taxon>
        <taxon>Vertebrata</taxon>
        <taxon>Euteleostomi</taxon>
        <taxon>Actinopterygii</taxon>
        <taxon>Neopterygii</taxon>
        <taxon>Teleostei</taxon>
        <taxon>Neoteleostei</taxon>
        <taxon>Acanthomorphata</taxon>
        <taxon>Anabantaria</taxon>
        <taxon>Synbranchiformes</taxon>
        <taxon>Mastacembelidae</taxon>
        <taxon>Mastacembelus</taxon>
    </lineage>
</organism>
<feature type="compositionally biased region" description="Low complexity" evidence="1">
    <location>
        <begin position="240"/>
        <end position="257"/>
    </location>
</feature>
<evidence type="ECO:0000313" key="4">
    <source>
        <dbReference type="Proteomes" id="UP000261640"/>
    </source>
</evidence>
<feature type="compositionally biased region" description="Low complexity" evidence="1">
    <location>
        <begin position="114"/>
        <end position="130"/>
    </location>
</feature>
<dbReference type="PANTHER" id="PTHR46599">
    <property type="entry name" value="PIGGYBAC TRANSPOSABLE ELEMENT-DERIVED PROTEIN 4"/>
    <property type="match status" value="1"/>
</dbReference>
<dbReference type="AlphaFoldDB" id="A0A3Q3MFN4"/>
<feature type="region of interest" description="Disordered" evidence="1">
    <location>
        <begin position="42"/>
        <end position="80"/>
    </location>
</feature>
<feature type="compositionally biased region" description="Basic and acidic residues" evidence="1">
    <location>
        <begin position="169"/>
        <end position="181"/>
    </location>
</feature>
<dbReference type="InParanoid" id="A0A3Q3MFN4"/>
<evidence type="ECO:0000256" key="1">
    <source>
        <dbReference type="SAM" id="MobiDB-lite"/>
    </source>
</evidence>
<evidence type="ECO:0000259" key="2">
    <source>
        <dbReference type="Pfam" id="PF13843"/>
    </source>
</evidence>
<name>A0A3Q3MFN4_9TELE</name>
<dbReference type="Ensembl" id="ENSMAMT00000020347.2">
    <property type="protein sequence ID" value="ENSMAMP00000019819.1"/>
    <property type="gene ID" value="ENSMAMG00000013345.2"/>
</dbReference>
<evidence type="ECO:0000313" key="3">
    <source>
        <dbReference type="Ensembl" id="ENSMAMP00000019819.1"/>
    </source>
</evidence>
<feature type="region of interest" description="Disordered" evidence="1">
    <location>
        <begin position="114"/>
        <end position="133"/>
    </location>
</feature>
<dbReference type="GeneTree" id="ENSGT00940000163467"/>
<dbReference type="Pfam" id="PF13843">
    <property type="entry name" value="DDE_Tnp_1_7"/>
    <property type="match status" value="1"/>
</dbReference>
<feature type="domain" description="PiggyBac transposable element-derived protein" evidence="2">
    <location>
        <begin position="321"/>
        <end position="650"/>
    </location>
</feature>
<reference evidence="3" key="2">
    <citation type="submission" date="2025-09" db="UniProtKB">
        <authorList>
            <consortium name="Ensembl"/>
        </authorList>
    </citation>
    <scope>IDENTIFICATION</scope>
</reference>
<feature type="region of interest" description="Disordered" evidence="1">
    <location>
        <begin position="168"/>
        <end position="190"/>
    </location>
</feature>
<accession>A0A3Q3MFN4</accession>
<sequence>MAAIKRESQYEYSDNCYKTEIKEENQVPGFVYQDHFKHEIKEESQDPDFTDQSHFKSGIKEEIRDPRIVHQDHNKPEMNENQDQHFTELNEHKSEIKEENHDRNFIDSVRLFSSASPSDQQASTSQTQQTREVACQTVRPVRKVGTQLSLRTLQAHIRSEENVLNDICHSNDEDNPLREDSSDSDSISDCVSVSDSVDSLAEEYYEEGLDPVLDFVQSSDDSELEAEFSREKRQRLDGAPTPSSGHSETTSTTGSTPSRRKGILTIGRSKRKAPDSKEPTTSSTADGWHDMSEADVDPPRVSFRPARTPGPQLIPTSTYIPLELFQLFFTSTVLQTILANTNSYGSLKQQEGQKPWEEITLDDLYSFLALVIYMGFVRFSRITDYWRSSRLYSLPLPCQIMSKRKFLRILSCLHLSDPKLDAENDKKKGTPAYDRLCKIKPLYHQIVEACKSNFHPFQSIAVDERTVWSNARSGLKHIKDEPTKWGYKLFVLADSSSGYTWNFLVYEGKAVVDNGKGHSYESIMKLLELKVLGTGYRLFVDNLYTSPTLFQDLLQKKILACGMICPKRIGFPKTLGNTTTMNAPRGTIHWIREDEVLFVRWMDTREVIMCSTMHKAFEGDTVQRRVKGNNNQWSTVSVPVPAAVKDYNTYVIICLFTLICLHFYPNCIAYLSISIFLN</sequence>
<protein>
    <submittedName>
        <fullName evidence="3">PiggyBac transposable element-derived protein 4-like</fullName>
    </submittedName>
</protein>
<feature type="compositionally biased region" description="Basic and acidic residues" evidence="1">
    <location>
        <begin position="227"/>
        <end position="236"/>
    </location>
</feature>
<reference evidence="3" key="1">
    <citation type="submission" date="2025-08" db="UniProtKB">
        <authorList>
            <consortium name="Ensembl"/>
        </authorList>
    </citation>
    <scope>IDENTIFICATION</scope>
</reference>
<dbReference type="PANTHER" id="PTHR46599:SF3">
    <property type="entry name" value="PIGGYBAC TRANSPOSABLE ELEMENT-DERIVED PROTEIN 4"/>
    <property type="match status" value="1"/>
</dbReference>